<feature type="domain" description="HTH rpiR-type" evidence="4">
    <location>
        <begin position="20"/>
        <end position="97"/>
    </location>
</feature>
<keyword evidence="1" id="KW-0805">Transcription regulation</keyword>
<dbReference type="EMBL" id="BAABJV010000001">
    <property type="protein sequence ID" value="GAA4759662.1"/>
    <property type="molecule type" value="Genomic_DNA"/>
</dbReference>
<evidence type="ECO:0000256" key="1">
    <source>
        <dbReference type="ARBA" id="ARBA00023015"/>
    </source>
</evidence>
<dbReference type="InterPro" id="IPR001347">
    <property type="entry name" value="SIS_dom"/>
</dbReference>
<dbReference type="SUPFAM" id="SSF46689">
    <property type="entry name" value="Homeodomain-like"/>
    <property type="match status" value="1"/>
</dbReference>
<dbReference type="PROSITE" id="PS51464">
    <property type="entry name" value="SIS"/>
    <property type="match status" value="1"/>
</dbReference>
<dbReference type="Gene3D" id="3.40.50.10490">
    <property type="entry name" value="Glucose-6-phosphate isomerase like protein, domain 1"/>
    <property type="match status" value="1"/>
</dbReference>
<sequence length="309" mass="32968">MEISEADGGVSGSAAPGGITRLRARVRDLWDGLSASERGVAQYLVSAPAEQIMFASAQALGSSTGTSNATVVRALQRLGYAGLPDLKRELAADFTAGQAPDVRLAKRIAHVGKDLAKIRDEVFDEARERIDQCRRLADTEPLERAVHALAEAREVFCYGVAACELAARHLARSLGRIGRRARFVGATGFALADPMLALGQGDTVVIFQPGRQLYELSLLVERARAVGARVVFVTDELSEAFGDRADAVLLAPGTPTGNTNDALTGLLMADTLLLALTTLDETSAVEHSHQLNALREQLLASGEQRNRRG</sequence>
<dbReference type="Pfam" id="PF01380">
    <property type="entry name" value="SIS"/>
    <property type="match status" value="1"/>
</dbReference>
<organism evidence="6 7">
    <name type="scientific">Streptomyces sanyensis</name>
    <dbReference type="NCBI Taxonomy" id="568869"/>
    <lineage>
        <taxon>Bacteria</taxon>
        <taxon>Bacillati</taxon>
        <taxon>Actinomycetota</taxon>
        <taxon>Actinomycetes</taxon>
        <taxon>Kitasatosporales</taxon>
        <taxon>Streptomycetaceae</taxon>
        <taxon>Streptomyces</taxon>
    </lineage>
</organism>
<keyword evidence="7" id="KW-1185">Reference proteome</keyword>
<dbReference type="Gene3D" id="1.10.10.10">
    <property type="entry name" value="Winged helix-like DNA-binding domain superfamily/Winged helix DNA-binding domain"/>
    <property type="match status" value="1"/>
</dbReference>
<evidence type="ECO:0000256" key="2">
    <source>
        <dbReference type="ARBA" id="ARBA00023125"/>
    </source>
</evidence>
<evidence type="ECO:0000256" key="3">
    <source>
        <dbReference type="ARBA" id="ARBA00023163"/>
    </source>
</evidence>
<keyword evidence="2" id="KW-0238">DNA-binding</keyword>
<evidence type="ECO:0000259" key="5">
    <source>
        <dbReference type="PROSITE" id="PS51464"/>
    </source>
</evidence>
<dbReference type="InterPro" id="IPR009057">
    <property type="entry name" value="Homeodomain-like_sf"/>
</dbReference>
<dbReference type="RefSeq" id="WP_345608086.1">
    <property type="nucleotide sequence ID" value="NZ_BAABJV010000001.1"/>
</dbReference>
<dbReference type="InterPro" id="IPR047640">
    <property type="entry name" value="RpiR-like"/>
</dbReference>
<dbReference type="PANTHER" id="PTHR30514:SF1">
    <property type="entry name" value="HTH-TYPE TRANSCRIPTIONAL REGULATOR HEXR-RELATED"/>
    <property type="match status" value="1"/>
</dbReference>
<dbReference type="SUPFAM" id="SSF53697">
    <property type="entry name" value="SIS domain"/>
    <property type="match status" value="1"/>
</dbReference>
<feature type="domain" description="SIS" evidence="5">
    <location>
        <begin position="145"/>
        <end position="282"/>
    </location>
</feature>
<dbReference type="PROSITE" id="PS51071">
    <property type="entry name" value="HTH_RPIR"/>
    <property type="match status" value="1"/>
</dbReference>
<dbReference type="Proteomes" id="UP001501147">
    <property type="component" value="Unassembled WGS sequence"/>
</dbReference>
<evidence type="ECO:0000259" key="4">
    <source>
        <dbReference type="PROSITE" id="PS51071"/>
    </source>
</evidence>
<evidence type="ECO:0000313" key="7">
    <source>
        <dbReference type="Proteomes" id="UP001501147"/>
    </source>
</evidence>
<dbReference type="InterPro" id="IPR046348">
    <property type="entry name" value="SIS_dom_sf"/>
</dbReference>
<dbReference type="PANTHER" id="PTHR30514">
    <property type="entry name" value="GLUCOKINASE"/>
    <property type="match status" value="1"/>
</dbReference>
<keyword evidence="3" id="KW-0804">Transcription</keyword>
<dbReference type="CDD" id="cd05013">
    <property type="entry name" value="SIS_RpiR"/>
    <property type="match status" value="1"/>
</dbReference>
<evidence type="ECO:0000313" key="6">
    <source>
        <dbReference type="EMBL" id="GAA4759662.1"/>
    </source>
</evidence>
<dbReference type="InterPro" id="IPR000281">
    <property type="entry name" value="HTH_RpiR"/>
</dbReference>
<reference evidence="7" key="1">
    <citation type="journal article" date="2019" name="Int. J. Syst. Evol. Microbiol.">
        <title>The Global Catalogue of Microorganisms (GCM) 10K type strain sequencing project: providing services to taxonomists for standard genome sequencing and annotation.</title>
        <authorList>
            <consortium name="The Broad Institute Genomics Platform"/>
            <consortium name="The Broad Institute Genome Sequencing Center for Infectious Disease"/>
            <person name="Wu L."/>
            <person name="Ma J."/>
        </authorList>
    </citation>
    <scope>NUCLEOTIDE SEQUENCE [LARGE SCALE GENOMIC DNA]</scope>
    <source>
        <strain evidence="7">JCM 18324</strain>
    </source>
</reference>
<dbReference type="InterPro" id="IPR036388">
    <property type="entry name" value="WH-like_DNA-bd_sf"/>
</dbReference>
<protein>
    <submittedName>
        <fullName evidence="6">MurR/RpiR family transcriptional regulator</fullName>
    </submittedName>
</protein>
<proteinExistence type="predicted"/>
<accession>A0ABP8ZLE8</accession>
<comment type="caution">
    <text evidence="6">The sequence shown here is derived from an EMBL/GenBank/DDBJ whole genome shotgun (WGS) entry which is preliminary data.</text>
</comment>
<name>A0ABP8ZLE8_9ACTN</name>
<dbReference type="InterPro" id="IPR035472">
    <property type="entry name" value="RpiR-like_SIS"/>
</dbReference>
<gene>
    <name evidence="6" type="ORF">GCM10023329_00680</name>
</gene>
<dbReference type="Pfam" id="PF01418">
    <property type="entry name" value="HTH_6"/>
    <property type="match status" value="1"/>
</dbReference>